<evidence type="ECO:0000256" key="4">
    <source>
        <dbReference type="ARBA" id="ARBA00023172"/>
    </source>
</evidence>
<protein>
    <submittedName>
        <fullName evidence="6">Integrase</fullName>
    </submittedName>
</protein>
<dbReference type="InterPro" id="IPR050090">
    <property type="entry name" value="Tyrosine_recombinase_XerCD"/>
</dbReference>
<evidence type="ECO:0000313" key="6">
    <source>
        <dbReference type="EMBL" id="MBB6203438.1"/>
    </source>
</evidence>
<dbReference type="Proteomes" id="UP000518681">
    <property type="component" value="Unassembled WGS sequence"/>
</dbReference>
<organism evidence="6 7">
    <name type="scientific">Paraburkholderia fungorum</name>
    <dbReference type="NCBI Taxonomy" id="134537"/>
    <lineage>
        <taxon>Bacteria</taxon>
        <taxon>Pseudomonadati</taxon>
        <taxon>Pseudomonadota</taxon>
        <taxon>Betaproteobacteria</taxon>
        <taxon>Burkholderiales</taxon>
        <taxon>Burkholderiaceae</taxon>
        <taxon>Paraburkholderia</taxon>
    </lineage>
</organism>
<comment type="similarity">
    <text evidence="1">Belongs to the 'phage' integrase family.</text>
</comment>
<keyword evidence="4" id="KW-0233">DNA recombination</keyword>
<evidence type="ECO:0000256" key="3">
    <source>
        <dbReference type="ARBA" id="ARBA00023125"/>
    </source>
</evidence>
<keyword evidence="3" id="KW-0238">DNA-binding</keyword>
<evidence type="ECO:0000313" key="7">
    <source>
        <dbReference type="Proteomes" id="UP000518681"/>
    </source>
</evidence>
<dbReference type="GO" id="GO:0015074">
    <property type="term" value="P:DNA integration"/>
    <property type="evidence" value="ECO:0007669"/>
    <property type="project" value="UniProtKB-KW"/>
</dbReference>
<gene>
    <name evidence="6" type="ORF">GGD69_004316</name>
</gene>
<feature type="domain" description="Tyr recombinase" evidence="5">
    <location>
        <begin position="103"/>
        <end position="304"/>
    </location>
</feature>
<evidence type="ECO:0000259" key="5">
    <source>
        <dbReference type="PROSITE" id="PS51898"/>
    </source>
</evidence>
<dbReference type="RefSeq" id="WP_028224545.1">
    <property type="nucleotide sequence ID" value="NZ_CP099647.1"/>
</dbReference>
<dbReference type="PANTHER" id="PTHR30349:SF41">
    <property type="entry name" value="INTEGRASE_RECOMBINASE PROTEIN MJ0367-RELATED"/>
    <property type="match status" value="1"/>
</dbReference>
<accession>A0AAW3UYN0</accession>
<dbReference type="InterPro" id="IPR011010">
    <property type="entry name" value="DNA_brk_join_enz"/>
</dbReference>
<evidence type="ECO:0000256" key="2">
    <source>
        <dbReference type="ARBA" id="ARBA00022908"/>
    </source>
</evidence>
<reference evidence="6 7" key="1">
    <citation type="submission" date="2020-08" db="EMBL/GenBank/DDBJ databases">
        <title>Genomic Encyclopedia of Type Strains, Phase IV (KMG-V): Genome sequencing to study the core and pangenomes of soil and plant-associated prokaryotes.</title>
        <authorList>
            <person name="Whitman W."/>
        </authorList>
    </citation>
    <scope>NUCLEOTIDE SEQUENCE [LARGE SCALE GENOMIC DNA]</scope>
    <source>
        <strain evidence="6 7">SEMIA 4013</strain>
    </source>
</reference>
<dbReference type="CDD" id="cd00797">
    <property type="entry name" value="INT_RitB_C_like"/>
    <property type="match status" value="1"/>
</dbReference>
<dbReference type="PANTHER" id="PTHR30349">
    <property type="entry name" value="PHAGE INTEGRASE-RELATED"/>
    <property type="match status" value="1"/>
</dbReference>
<comment type="caution">
    <text evidence="6">The sequence shown here is derived from an EMBL/GenBank/DDBJ whole genome shotgun (WGS) entry which is preliminary data.</text>
</comment>
<proteinExistence type="inferred from homology"/>
<dbReference type="GO" id="GO:0006310">
    <property type="term" value="P:DNA recombination"/>
    <property type="evidence" value="ECO:0007669"/>
    <property type="project" value="UniProtKB-KW"/>
</dbReference>
<dbReference type="PROSITE" id="PS51898">
    <property type="entry name" value="TYR_RECOMBINASE"/>
    <property type="match status" value="1"/>
</dbReference>
<dbReference type="AlphaFoldDB" id="A0AAW3UYN0"/>
<name>A0AAW3UYN0_9BURK</name>
<dbReference type="EMBL" id="JACIIK010000007">
    <property type="protein sequence ID" value="MBB6203438.1"/>
    <property type="molecule type" value="Genomic_DNA"/>
</dbReference>
<keyword evidence="2" id="KW-0229">DNA integration</keyword>
<dbReference type="GO" id="GO:0003677">
    <property type="term" value="F:DNA binding"/>
    <property type="evidence" value="ECO:0007669"/>
    <property type="project" value="UniProtKB-KW"/>
</dbReference>
<dbReference type="Pfam" id="PF00589">
    <property type="entry name" value="Phage_integrase"/>
    <property type="match status" value="1"/>
</dbReference>
<dbReference type="Gene3D" id="1.10.443.10">
    <property type="entry name" value="Intergrase catalytic core"/>
    <property type="match status" value="1"/>
</dbReference>
<dbReference type="SUPFAM" id="SSF56349">
    <property type="entry name" value="DNA breaking-rejoining enzymes"/>
    <property type="match status" value="1"/>
</dbReference>
<dbReference type="InterPro" id="IPR002104">
    <property type="entry name" value="Integrase_catalytic"/>
</dbReference>
<dbReference type="InterPro" id="IPR013762">
    <property type="entry name" value="Integrase-like_cat_sf"/>
</dbReference>
<sequence length="316" mass="35777">MKPATTMVSLVEDYLEYRRRLGFALESDARRLLCFARFADQVGHRGPITEELALRWASSSTRTTAITRAGRLKILSPFAKYRLQFDPATEIAPPGLCGPGYRRLTPHIYSEQEIEALLVTARQLPPAGGLRPVTCETVFGLLAATGLRISEALALRRLDVDLERGLLTIRQSKFRKSRLVPLHPTTTEALRAYACDRDKRLRASTTDAFFVSDSGRPMNYRQIEYAFACLRAQLGWRARGGHPHPRIHDLRHSFICRRLIGWYQEGINVDNSMLVLSTYVGHTQVTDTFWYVTGIPELMAIAGDRFERFTQGGRHA</sequence>
<evidence type="ECO:0000256" key="1">
    <source>
        <dbReference type="ARBA" id="ARBA00008857"/>
    </source>
</evidence>